<accession>A0A543CKQ7</accession>
<dbReference type="Pfam" id="PF14584">
    <property type="entry name" value="DUF4446"/>
    <property type="match status" value="1"/>
</dbReference>
<dbReference type="AlphaFoldDB" id="A0A543CKQ7"/>
<evidence type="ECO:0000313" key="2">
    <source>
        <dbReference type="Proteomes" id="UP000316096"/>
    </source>
</evidence>
<gene>
    <name evidence="1" type="ORF">FB559_3264</name>
</gene>
<protein>
    <submittedName>
        <fullName evidence="1">Uncharacterized protein DUF4446</fullName>
    </submittedName>
</protein>
<dbReference type="EMBL" id="VFOZ01000001">
    <property type="protein sequence ID" value="TQL97665.1"/>
    <property type="molecule type" value="Genomic_DNA"/>
</dbReference>
<name>A0A543CKQ7_9ACTN</name>
<reference evidence="1 2" key="1">
    <citation type="submission" date="2019-06" db="EMBL/GenBank/DDBJ databases">
        <title>Sequencing the genomes of 1000 actinobacteria strains.</title>
        <authorList>
            <person name="Klenk H.-P."/>
        </authorList>
    </citation>
    <scope>NUCLEOTIDE SEQUENCE [LARGE SCALE GENOMIC DNA]</scope>
    <source>
        <strain evidence="1 2">DSM 102200</strain>
    </source>
</reference>
<comment type="caution">
    <text evidence="1">The sequence shown here is derived from an EMBL/GenBank/DDBJ whole genome shotgun (WGS) entry which is preliminary data.</text>
</comment>
<dbReference type="InterPro" id="IPR027981">
    <property type="entry name" value="DUF4446"/>
</dbReference>
<proteinExistence type="predicted"/>
<organism evidence="1 2">
    <name type="scientific">Actinoallomurus bryophytorum</name>
    <dbReference type="NCBI Taxonomy" id="1490222"/>
    <lineage>
        <taxon>Bacteria</taxon>
        <taxon>Bacillati</taxon>
        <taxon>Actinomycetota</taxon>
        <taxon>Actinomycetes</taxon>
        <taxon>Streptosporangiales</taxon>
        <taxon>Thermomonosporaceae</taxon>
        <taxon>Actinoallomurus</taxon>
    </lineage>
</organism>
<sequence>MILITLALIGIILGGLGLYAGLTARKRAVLAFEECAEMMRRQLQVTSGAGDNRAVRDVAIVHYDALKEVSGGLSFSLAMLNALGDGVVLTSINGRTETRTYARVIQSGRSQQVLSPEEDHVVRAARLGRGPSIRLDDRLDVRVNGQPSSPA</sequence>
<evidence type="ECO:0000313" key="1">
    <source>
        <dbReference type="EMBL" id="TQL97665.1"/>
    </source>
</evidence>
<dbReference type="Proteomes" id="UP000316096">
    <property type="component" value="Unassembled WGS sequence"/>
</dbReference>
<keyword evidence="2" id="KW-1185">Reference proteome</keyword>